<dbReference type="Proteomes" id="UP000558113">
    <property type="component" value="Unassembled WGS sequence"/>
</dbReference>
<evidence type="ECO:0000256" key="1">
    <source>
        <dbReference type="ARBA" id="ARBA00022553"/>
    </source>
</evidence>
<dbReference type="InterPro" id="IPR011006">
    <property type="entry name" value="CheY-like_superfamily"/>
</dbReference>
<keyword evidence="2" id="KW-0805">Transcription regulation</keyword>
<name>A0A7X4YKM3_9BACL</name>
<proteinExistence type="predicted"/>
<protein>
    <submittedName>
        <fullName evidence="7">Response regulator</fullName>
    </submittedName>
</protein>
<dbReference type="Gene3D" id="3.40.50.2300">
    <property type="match status" value="1"/>
</dbReference>
<dbReference type="EMBL" id="JAAAMU010000001">
    <property type="protein sequence ID" value="NBC67416.1"/>
    <property type="molecule type" value="Genomic_DNA"/>
</dbReference>
<comment type="caution">
    <text evidence="7">The sequence shown here is derived from an EMBL/GenBank/DDBJ whole genome shotgun (WGS) entry which is preliminary data.</text>
</comment>
<keyword evidence="4" id="KW-0804">Transcription</keyword>
<organism evidence="7 8">
    <name type="scientific">Paenibacillus sacheonensis</name>
    <dbReference type="NCBI Taxonomy" id="742054"/>
    <lineage>
        <taxon>Bacteria</taxon>
        <taxon>Bacillati</taxon>
        <taxon>Bacillota</taxon>
        <taxon>Bacilli</taxon>
        <taxon>Bacillales</taxon>
        <taxon>Paenibacillaceae</taxon>
        <taxon>Paenibacillus</taxon>
    </lineage>
</organism>
<evidence type="ECO:0000313" key="8">
    <source>
        <dbReference type="Proteomes" id="UP000558113"/>
    </source>
</evidence>
<feature type="domain" description="Response regulatory" evidence="6">
    <location>
        <begin position="3"/>
        <end position="120"/>
    </location>
</feature>
<dbReference type="AlphaFoldDB" id="A0A7X4YKM3"/>
<evidence type="ECO:0000259" key="6">
    <source>
        <dbReference type="PROSITE" id="PS50110"/>
    </source>
</evidence>
<dbReference type="Pfam" id="PF00072">
    <property type="entry name" value="Response_reg"/>
    <property type="match status" value="1"/>
</dbReference>
<evidence type="ECO:0000313" key="7">
    <source>
        <dbReference type="EMBL" id="NBC67416.1"/>
    </source>
</evidence>
<dbReference type="PANTHER" id="PTHR43214">
    <property type="entry name" value="TWO-COMPONENT RESPONSE REGULATOR"/>
    <property type="match status" value="1"/>
</dbReference>
<dbReference type="SMART" id="SM00448">
    <property type="entry name" value="REC"/>
    <property type="match status" value="1"/>
</dbReference>
<dbReference type="GO" id="GO:0000160">
    <property type="term" value="P:phosphorelay signal transduction system"/>
    <property type="evidence" value="ECO:0007669"/>
    <property type="project" value="InterPro"/>
</dbReference>
<dbReference type="PANTHER" id="PTHR43214:SF43">
    <property type="entry name" value="TWO-COMPONENT RESPONSE REGULATOR"/>
    <property type="match status" value="1"/>
</dbReference>
<sequence length="406" mass="45361">MYRVLIVDDEKYSVDGLYEMLHEVEHIELDVYKAYSAKQALAWLERTKIDIVLCDIQMPGMNGLELQRLINAHWPYCKVIFLTGINDFNISQAAFRGGSVDYVLKTEGDEAIVKALDKTVAGLSEHFRNEQILLKAAEQLASSKPALQKAFLANLLENEGASLRARQADFDRAYVALSASMPVVVALGRVDRWSPEVGDSDRALQLYAIQNIATEYLSGLRLAAVILDEARFAWFIQPQAGGDEPDWARGIRFVHGSMESIQRTCRELLQLPVSLIHSDSFATWPNVASTFKRLENLLLVGMGHGGEMLLTTRGRMRQTTKPSRPGSSRIRAASLIIPTRCMLCSRRSRRGISIASSMTLSAGKNCSPIIIPIIWKPIIPWRRLFFPTSINGSWPSGLPEISIWTS</sequence>
<dbReference type="InterPro" id="IPR001789">
    <property type="entry name" value="Sig_transdc_resp-reg_receiver"/>
</dbReference>
<dbReference type="GO" id="GO:0010468">
    <property type="term" value="P:regulation of gene expression"/>
    <property type="evidence" value="ECO:0007669"/>
    <property type="project" value="UniProtKB-ARBA"/>
</dbReference>
<reference evidence="7 8" key="1">
    <citation type="submission" date="2020-01" db="EMBL/GenBank/DDBJ databases">
        <title>Paenibacillus soybeanensis sp. nov. isolated from the nodules of soybean (Glycine max(L.) Merr).</title>
        <authorList>
            <person name="Wang H."/>
        </authorList>
    </citation>
    <scope>NUCLEOTIDE SEQUENCE [LARGE SCALE GENOMIC DNA]</scope>
    <source>
        <strain evidence="7 8">DSM 23054</strain>
    </source>
</reference>
<dbReference type="InterPro" id="IPR039420">
    <property type="entry name" value="WalR-like"/>
</dbReference>
<dbReference type="SUPFAM" id="SSF52172">
    <property type="entry name" value="CheY-like"/>
    <property type="match status" value="1"/>
</dbReference>
<gene>
    <name evidence="7" type="ORF">GT003_00220</name>
</gene>
<accession>A0A7X4YKM3</accession>
<keyword evidence="8" id="KW-1185">Reference proteome</keyword>
<feature type="modified residue" description="4-aspartylphosphate" evidence="5">
    <location>
        <position position="55"/>
    </location>
</feature>
<dbReference type="OrthoDB" id="2543932at2"/>
<keyword evidence="3" id="KW-0238">DNA-binding</keyword>
<evidence type="ECO:0000256" key="2">
    <source>
        <dbReference type="ARBA" id="ARBA00023015"/>
    </source>
</evidence>
<evidence type="ECO:0000256" key="3">
    <source>
        <dbReference type="ARBA" id="ARBA00023125"/>
    </source>
</evidence>
<evidence type="ECO:0000256" key="4">
    <source>
        <dbReference type="ARBA" id="ARBA00023163"/>
    </source>
</evidence>
<keyword evidence="1 5" id="KW-0597">Phosphoprotein</keyword>
<evidence type="ECO:0000256" key="5">
    <source>
        <dbReference type="PROSITE-ProRule" id="PRU00169"/>
    </source>
</evidence>
<dbReference type="CDD" id="cd17536">
    <property type="entry name" value="REC_YesN-like"/>
    <property type="match status" value="1"/>
</dbReference>
<dbReference type="GO" id="GO:0003677">
    <property type="term" value="F:DNA binding"/>
    <property type="evidence" value="ECO:0007669"/>
    <property type="project" value="UniProtKB-KW"/>
</dbReference>
<dbReference type="PROSITE" id="PS50110">
    <property type="entry name" value="RESPONSE_REGULATORY"/>
    <property type="match status" value="1"/>
</dbReference>
<dbReference type="RefSeq" id="WP_161693193.1">
    <property type="nucleotide sequence ID" value="NZ_JAAAMU010000001.1"/>
</dbReference>